<dbReference type="AlphaFoldDB" id="K9THQ0"/>
<gene>
    <name evidence="1" type="ORF">Oscil6304_2448</name>
</gene>
<dbReference type="Gene3D" id="3.90.550.10">
    <property type="entry name" value="Spore Coat Polysaccharide Biosynthesis Protein SpsA, Chain A"/>
    <property type="match status" value="1"/>
</dbReference>
<dbReference type="KEGG" id="oac:Oscil6304_2448"/>
<name>K9THQ0_9CYAN</name>
<dbReference type="STRING" id="56110.Oscil6304_2448"/>
<dbReference type="RefSeq" id="WP_015148712.1">
    <property type="nucleotide sequence ID" value="NC_019693.1"/>
</dbReference>
<dbReference type="SUPFAM" id="SSF53448">
    <property type="entry name" value="Nucleotide-diphospho-sugar transferases"/>
    <property type="match status" value="1"/>
</dbReference>
<dbReference type="InterPro" id="IPR054619">
    <property type="entry name" value="Npun_R2821-like"/>
</dbReference>
<accession>K9THQ0</accession>
<dbReference type="PATRIC" id="fig|56110.3.peg.2917"/>
<keyword evidence="2" id="KW-1185">Reference proteome</keyword>
<dbReference type="InParanoid" id="K9THQ0"/>
<proteinExistence type="predicted"/>
<dbReference type="NCBIfam" id="NF045582">
    <property type="entry name" value="Npun_R2823_gen"/>
    <property type="match status" value="1"/>
</dbReference>
<dbReference type="EMBL" id="CP003607">
    <property type="protein sequence ID" value="AFY82070.1"/>
    <property type="molecule type" value="Genomic_DNA"/>
</dbReference>
<dbReference type="InterPro" id="IPR029044">
    <property type="entry name" value="Nucleotide-diphossugar_trans"/>
</dbReference>
<dbReference type="HOGENOM" id="CLU_072499_0_0_3"/>
<dbReference type="eggNOG" id="COG1442">
    <property type="taxonomic scope" value="Bacteria"/>
</dbReference>
<evidence type="ECO:0000313" key="1">
    <source>
        <dbReference type="EMBL" id="AFY82070.1"/>
    </source>
</evidence>
<dbReference type="Proteomes" id="UP000010367">
    <property type="component" value="Chromosome"/>
</dbReference>
<protein>
    <recommendedName>
        <fullName evidence="3">Methionine synthase</fullName>
    </recommendedName>
</protein>
<dbReference type="OrthoDB" id="480149at2"/>
<evidence type="ECO:0008006" key="3">
    <source>
        <dbReference type="Google" id="ProtNLM"/>
    </source>
</evidence>
<reference evidence="1 2" key="1">
    <citation type="submission" date="2012-06" db="EMBL/GenBank/DDBJ databases">
        <title>Finished chromosome of genome of Oscillatoria acuminata PCC 6304.</title>
        <authorList>
            <consortium name="US DOE Joint Genome Institute"/>
            <person name="Gugger M."/>
            <person name="Coursin T."/>
            <person name="Rippka R."/>
            <person name="Tandeau De Marsac N."/>
            <person name="Huntemann M."/>
            <person name="Wei C.-L."/>
            <person name="Han J."/>
            <person name="Detter J.C."/>
            <person name="Han C."/>
            <person name="Tapia R."/>
            <person name="Davenport K."/>
            <person name="Daligault H."/>
            <person name="Erkkila T."/>
            <person name="Gu W."/>
            <person name="Munk A.C.C."/>
            <person name="Teshima H."/>
            <person name="Xu Y."/>
            <person name="Chain P."/>
            <person name="Chen A."/>
            <person name="Krypides N."/>
            <person name="Mavromatis K."/>
            <person name="Markowitz V."/>
            <person name="Szeto E."/>
            <person name="Ivanova N."/>
            <person name="Mikhailova N."/>
            <person name="Ovchinnikova G."/>
            <person name="Pagani I."/>
            <person name="Pati A."/>
            <person name="Goodwin L."/>
            <person name="Peters L."/>
            <person name="Pitluck S."/>
            <person name="Woyke T."/>
            <person name="Kerfeld C."/>
        </authorList>
    </citation>
    <scope>NUCLEOTIDE SEQUENCE [LARGE SCALE GENOMIC DNA]</scope>
    <source>
        <strain evidence="1 2">PCC 6304</strain>
    </source>
</reference>
<evidence type="ECO:0000313" key="2">
    <source>
        <dbReference type="Proteomes" id="UP000010367"/>
    </source>
</evidence>
<sequence length="306" mass="36346">MSRGIYIVANDRVKEQTIALLNSIRLYDPETAIVMIPFDENYHEIAEIVTRKYGVQIYENLEFADQLCQKLYQIFGAKFFNNPNKQRKQACWFGPFDEFLYIDTDIVVFDKIAKLLDYLKDYDFFCYDYQHTTGIENVFNQKVLEEGIFTPEDLKDVFNSGLWGSKKGLFTESELYETFAECAAHPDYFDFSQKTTDQPIFNYLVLKRIQRRFNIVRREGKAPGSWAGSRHFQREGDRLIDPKLGQPLDYLHWAGFRIEPGCPYWEIWEHYRYLNEPKPERPQQKPAKKSIMNALRDRLRKIKAKF</sequence>
<organism evidence="1 2">
    <name type="scientific">Oscillatoria acuminata PCC 6304</name>
    <dbReference type="NCBI Taxonomy" id="56110"/>
    <lineage>
        <taxon>Bacteria</taxon>
        <taxon>Bacillati</taxon>
        <taxon>Cyanobacteriota</taxon>
        <taxon>Cyanophyceae</taxon>
        <taxon>Oscillatoriophycideae</taxon>
        <taxon>Oscillatoriales</taxon>
        <taxon>Oscillatoriaceae</taxon>
        <taxon>Oscillatoria</taxon>
    </lineage>
</organism>